<proteinExistence type="predicted"/>
<reference evidence="2" key="1">
    <citation type="submission" date="2021-01" db="EMBL/GenBank/DDBJ databases">
        <authorList>
            <person name="Corre E."/>
            <person name="Pelletier E."/>
            <person name="Niang G."/>
            <person name="Scheremetjew M."/>
            <person name="Finn R."/>
            <person name="Kale V."/>
            <person name="Holt S."/>
            <person name="Cochrane G."/>
            <person name="Meng A."/>
            <person name="Brown T."/>
            <person name="Cohen L."/>
        </authorList>
    </citation>
    <scope>NUCLEOTIDE SEQUENCE</scope>
    <source>
        <strain evidence="2">FSP1.4</strain>
    </source>
</reference>
<name>A0A7S3JFM2_9SPIT</name>
<organism evidence="2">
    <name type="scientific">Euplotes harpa</name>
    <dbReference type="NCBI Taxonomy" id="151035"/>
    <lineage>
        <taxon>Eukaryota</taxon>
        <taxon>Sar</taxon>
        <taxon>Alveolata</taxon>
        <taxon>Ciliophora</taxon>
        <taxon>Intramacronucleata</taxon>
        <taxon>Spirotrichea</taxon>
        <taxon>Hypotrichia</taxon>
        <taxon>Euplotida</taxon>
        <taxon>Euplotidae</taxon>
        <taxon>Euplotes</taxon>
    </lineage>
</organism>
<sequence length="142" mass="16345">MSPIMMTKREIANHSPDLKISLTRPIPNNLSKSVTGGRNEDGQLRPNQNSFDSQKTKLMENLKQRIKLYNNSREKHEQFISHEGRLDSLIKDRVKHGLHFQFPLNDIDVSTKVARQIPIRGNTTSTMAAYGESGKKFENRLW</sequence>
<dbReference type="EMBL" id="HBII01025705">
    <property type="protein sequence ID" value="CAE0351777.1"/>
    <property type="molecule type" value="Transcribed_RNA"/>
</dbReference>
<accession>A0A7S3JFM2</accession>
<dbReference type="AlphaFoldDB" id="A0A7S3JFM2"/>
<evidence type="ECO:0000313" key="2">
    <source>
        <dbReference type="EMBL" id="CAE0351777.1"/>
    </source>
</evidence>
<evidence type="ECO:0000256" key="1">
    <source>
        <dbReference type="SAM" id="MobiDB-lite"/>
    </source>
</evidence>
<feature type="compositionally biased region" description="Polar residues" evidence="1">
    <location>
        <begin position="26"/>
        <end position="36"/>
    </location>
</feature>
<feature type="region of interest" description="Disordered" evidence="1">
    <location>
        <begin position="19"/>
        <end position="54"/>
    </location>
</feature>
<gene>
    <name evidence="2" type="ORF">EHAR0213_LOCUS10691</name>
</gene>
<protein>
    <submittedName>
        <fullName evidence="2">Uncharacterized protein</fullName>
    </submittedName>
</protein>